<evidence type="ECO:0000256" key="14">
    <source>
        <dbReference type="PROSITE-ProRule" id="PRU00169"/>
    </source>
</evidence>
<evidence type="ECO:0000256" key="3">
    <source>
        <dbReference type="ARBA" id="ARBA00012438"/>
    </source>
</evidence>
<feature type="compositionally biased region" description="Low complexity" evidence="15">
    <location>
        <begin position="128"/>
        <end position="137"/>
    </location>
</feature>
<dbReference type="CDD" id="cd17546">
    <property type="entry name" value="REC_hyHK_CKI1_RcsC-like"/>
    <property type="match status" value="1"/>
</dbReference>
<evidence type="ECO:0000256" key="11">
    <source>
        <dbReference type="ARBA" id="ARBA00023012"/>
    </source>
</evidence>
<evidence type="ECO:0000313" key="18">
    <source>
        <dbReference type="Proteomes" id="UP000253472"/>
    </source>
</evidence>
<feature type="compositionally biased region" description="Basic and acidic residues" evidence="15">
    <location>
        <begin position="138"/>
        <end position="149"/>
    </location>
</feature>
<dbReference type="Gene3D" id="3.40.50.2300">
    <property type="match status" value="1"/>
</dbReference>
<keyword evidence="6" id="KW-0812">Transmembrane</keyword>
<keyword evidence="4 14" id="KW-0597">Phosphoprotein</keyword>
<organism evidence="17 18">
    <name type="scientific">Candida viswanathii</name>
    <dbReference type="NCBI Taxonomy" id="5486"/>
    <lineage>
        <taxon>Eukaryota</taxon>
        <taxon>Fungi</taxon>
        <taxon>Dikarya</taxon>
        <taxon>Ascomycota</taxon>
        <taxon>Saccharomycotina</taxon>
        <taxon>Pichiomycetes</taxon>
        <taxon>Debaryomycetaceae</taxon>
        <taxon>Candida/Lodderomyces clade</taxon>
        <taxon>Candida</taxon>
    </lineage>
</organism>
<sequence length="286" mass="31092">MMKGTLTLKSTIGKGSTFTLTLPLPQTGEIMVPPEDMPSFCEDDESADPRSDSESFLHPHTSLSDSPNVDSDSSDNKHEGGNVDTPPKLKRRETSSSSSASSSEANKHRLDLDKPLLYTRGSTGTANSKAQSIPSSSSDKKEGSSNDHTVLDDLSHLKILVAEDNMVNQEVIKRMLKLEGLTNLKMACNGAEAIDSVKESMEAGEPYDLVFMDVQMPKVDGLIATKTIRNNLHYNKPIIALTAFADESNVKECLAVGMSGFLAKPIRRTNLRKIIVEFLLSEIPAP</sequence>
<dbReference type="Proteomes" id="UP000253472">
    <property type="component" value="Unassembled WGS sequence"/>
</dbReference>
<accession>A0A367YND8</accession>
<dbReference type="SUPFAM" id="SSF52172">
    <property type="entry name" value="CheY-like"/>
    <property type="match status" value="1"/>
</dbReference>
<evidence type="ECO:0000256" key="15">
    <source>
        <dbReference type="SAM" id="MobiDB-lite"/>
    </source>
</evidence>
<dbReference type="GO" id="GO:0005524">
    <property type="term" value="F:ATP binding"/>
    <property type="evidence" value="ECO:0007669"/>
    <property type="project" value="UniProtKB-KW"/>
</dbReference>
<keyword evidence="13" id="KW-0325">Glycoprotein</keyword>
<protein>
    <recommendedName>
        <fullName evidence="3">histidine kinase</fullName>
        <ecNumber evidence="3">2.7.13.3</ecNumber>
    </recommendedName>
</protein>
<keyword evidence="9" id="KW-0067">ATP-binding</keyword>
<evidence type="ECO:0000256" key="9">
    <source>
        <dbReference type="ARBA" id="ARBA00022840"/>
    </source>
</evidence>
<proteinExistence type="predicted"/>
<dbReference type="GO" id="GO:0016020">
    <property type="term" value="C:membrane"/>
    <property type="evidence" value="ECO:0007669"/>
    <property type="project" value="UniProtKB-SubCell"/>
</dbReference>
<gene>
    <name evidence="17" type="primary">SLN1_2</name>
    <name evidence="17" type="ORF">Cantr_03539</name>
</gene>
<dbReference type="GO" id="GO:0004673">
    <property type="term" value="F:protein histidine kinase activity"/>
    <property type="evidence" value="ECO:0007669"/>
    <property type="project" value="UniProtKB-EC"/>
</dbReference>
<reference evidence="17 18" key="1">
    <citation type="submission" date="2018-06" db="EMBL/GenBank/DDBJ databases">
        <title>Whole genome sequencing of Candida tropicalis (genome annotated by CSBL at Korea University).</title>
        <authorList>
            <person name="Ahn J."/>
        </authorList>
    </citation>
    <scope>NUCLEOTIDE SEQUENCE [LARGE SCALE GENOMIC DNA]</scope>
    <source>
        <strain evidence="17 18">ATCC 20962</strain>
    </source>
</reference>
<keyword evidence="10" id="KW-1133">Transmembrane helix</keyword>
<evidence type="ECO:0000259" key="16">
    <source>
        <dbReference type="PROSITE" id="PS50110"/>
    </source>
</evidence>
<comment type="caution">
    <text evidence="17">The sequence shown here is derived from an EMBL/GenBank/DDBJ whole genome shotgun (WGS) entry which is preliminary data.</text>
</comment>
<dbReference type="GO" id="GO:0036180">
    <property type="term" value="P:filamentous growth of a population of unicellular organisms in response to biotic stimulus"/>
    <property type="evidence" value="ECO:0007669"/>
    <property type="project" value="UniProtKB-ARBA"/>
</dbReference>
<evidence type="ECO:0000256" key="12">
    <source>
        <dbReference type="ARBA" id="ARBA00023136"/>
    </source>
</evidence>
<dbReference type="Pfam" id="PF00072">
    <property type="entry name" value="Response_reg"/>
    <property type="match status" value="1"/>
</dbReference>
<dbReference type="FunFam" id="3.40.50.2300:FF:000289">
    <property type="entry name" value="Osmosensing histidine protein kinase SLN1"/>
    <property type="match status" value="1"/>
</dbReference>
<evidence type="ECO:0000256" key="13">
    <source>
        <dbReference type="ARBA" id="ARBA00023180"/>
    </source>
</evidence>
<dbReference type="STRING" id="5486.A0A367YND8"/>
<comment type="catalytic activity">
    <reaction evidence="1">
        <text>ATP + protein L-histidine = ADP + protein N-phospho-L-histidine.</text>
        <dbReference type="EC" id="2.7.13.3"/>
    </reaction>
</comment>
<feature type="domain" description="Response regulatory" evidence="16">
    <location>
        <begin position="158"/>
        <end position="279"/>
    </location>
</feature>
<dbReference type="PANTHER" id="PTHR45339:SF1">
    <property type="entry name" value="HYBRID SIGNAL TRANSDUCTION HISTIDINE KINASE J"/>
    <property type="match status" value="1"/>
</dbReference>
<feature type="compositionally biased region" description="Basic and acidic residues" evidence="15">
    <location>
        <begin position="47"/>
        <end position="57"/>
    </location>
</feature>
<evidence type="ECO:0000256" key="8">
    <source>
        <dbReference type="ARBA" id="ARBA00022777"/>
    </source>
</evidence>
<keyword evidence="5" id="KW-0808">Transferase</keyword>
<dbReference type="OrthoDB" id="4094413at2759"/>
<evidence type="ECO:0000256" key="2">
    <source>
        <dbReference type="ARBA" id="ARBA00004370"/>
    </source>
</evidence>
<evidence type="ECO:0000313" key="17">
    <source>
        <dbReference type="EMBL" id="RCK66522.1"/>
    </source>
</evidence>
<feature type="modified residue" description="4-aspartylphosphate" evidence="14">
    <location>
        <position position="213"/>
    </location>
</feature>
<dbReference type="InterPro" id="IPR001789">
    <property type="entry name" value="Sig_transdc_resp-reg_receiver"/>
</dbReference>
<dbReference type="PROSITE" id="PS50110">
    <property type="entry name" value="RESPONSE_REGULATORY"/>
    <property type="match status" value="1"/>
</dbReference>
<evidence type="ECO:0000256" key="5">
    <source>
        <dbReference type="ARBA" id="ARBA00022679"/>
    </source>
</evidence>
<keyword evidence="8 17" id="KW-0418">Kinase</keyword>
<keyword evidence="12" id="KW-0472">Membrane</keyword>
<feature type="compositionally biased region" description="Low complexity" evidence="15">
    <location>
        <begin position="62"/>
        <end position="71"/>
    </location>
</feature>
<keyword evidence="11" id="KW-0902">Two-component regulatory system</keyword>
<feature type="region of interest" description="Disordered" evidence="15">
    <location>
        <begin position="25"/>
        <end position="149"/>
    </location>
</feature>
<keyword evidence="7" id="KW-0547">Nucleotide-binding</keyword>
<dbReference type="InterPro" id="IPR011006">
    <property type="entry name" value="CheY-like_superfamily"/>
</dbReference>
<dbReference type="SMART" id="SM00448">
    <property type="entry name" value="REC"/>
    <property type="match status" value="1"/>
</dbReference>
<evidence type="ECO:0000256" key="7">
    <source>
        <dbReference type="ARBA" id="ARBA00022741"/>
    </source>
</evidence>
<feature type="compositionally biased region" description="Basic and acidic residues" evidence="15">
    <location>
        <begin position="105"/>
        <end position="114"/>
    </location>
</feature>
<dbReference type="GO" id="GO:1900445">
    <property type="term" value="P:positive regulation of filamentous growth of a population of unicellular organisms in response to biotic stimulus"/>
    <property type="evidence" value="ECO:0007669"/>
    <property type="project" value="UniProtKB-ARBA"/>
</dbReference>
<name>A0A367YND8_9ASCO</name>
<comment type="subcellular location">
    <subcellularLocation>
        <location evidence="2">Membrane</location>
    </subcellularLocation>
</comment>
<dbReference type="EC" id="2.7.13.3" evidence="3"/>
<dbReference type="AlphaFoldDB" id="A0A367YND8"/>
<evidence type="ECO:0000256" key="6">
    <source>
        <dbReference type="ARBA" id="ARBA00022692"/>
    </source>
</evidence>
<evidence type="ECO:0000256" key="1">
    <source>
        <dbReference type="ARBA" id="ARBA00000085"/>
    </source>
</evidence>
<keyword evidence="18" id="KW-1185">Reference proteome</keyword>
<dbReference type="EMBL" id="QLNQ01000011">
    <property type="protein sequence ID" value="RCK66522.1"/>
    <property type="molecule type" value="Genomic_DNA"/>
</dbReference>
<dbReference type="GO" id="GO:0007234">
    <property type="term" value="P:osmosensory signaling via phosphorelay pathway"/>
    <property type="evidence" value="ECO:0007669"/>
    <property type="project" value="UniProtKB-ARBA"/>
</dbReference>
<evidence type="ECO:0000256" key="4">
    <source>
        <dbReference type="ARBA" id="ARBA00022553"/>
    </source>
</evidence>
<dbReference type="PANTHER" id="PTHR45339">
    <property type="entry name" value="HYBRID SIGNAL TRANSDUCTION HISTIDINE KINASE J"/>
    <property type="match status" value="1"/>
</dbReference>
<evidence type="ECO:0000256" key="10">
    <source>
        <dbReference type="ARBA" id="ARBA00022989"/>
    </source>
</evidence>